<protein>
    <submittedName>
        <fullName evidence="1">EsV-1-147</fullName>
    </submittedName>
</protein>
<name>Q8QND5_ESV1K</name>
<evidence type="ECO:0000313" key="1">
    <source>
        <dbReference type="EMBL" id="AAK14562.1"/>
    </source>
</evidence>
<keyword evidence="2" id="KW-1185">Reference proteome</keyword>
<reference evidence="1 2" key="3">
    <citation type="journal article" date="2000" name="Virology">
        <title>Characterization and immunolocalization of major structural proteins in the brown algal virus EsV-1.</title>
        <authorList>
            <person name="Delaroque N."/>
            <person name="Wolf S."/>
            <person name="Muller D.G."/>
            <person name="Knippers R."/>
        </authorList>
    </citation>
    <scope>NUCLEOTIDE SEQUENCE [LARGE SCALE GENOMIC DNA]</scope>
    <source>
        <strain evidence="2">Isolate New Zealand/Kaikoura/1988</strain>
    </source>
</reference>
<reference evidence="1 2" key="2">
    <citation type="journal article" date="1998" name="Adv. Virus Res.">
        <title>Viruses in marine brown algae.</title>
        <authorList>
            <person name="Muller D.G."/>
            <person name="Kapp M."/>
            <person name="Knippers R."/>
        </authorList>
    </citation>
    <scope>NUCLEOTIDE SEQUENCE [LARGE SCALE GENOMIC DNA]</scope>
    <source>
        <strain evidence="2">Isolate New Zealand/Kaikoura/1988</strain>
    </source>
</reference>
<reference evidence="1 2" key="4">
    <citation type="journal article" date="2000" name="Virology">
        <title>The brown algal virus EsV-1 particle contains a putative hybrid histidine kinase.</title>
        <authorList>
            <person name="Delaroque N."/>
            <person name="Wolf S."/>
            <person name="Muller D.G."/>
            <person name="Knippers R."/>
        </authorList>
    </citation>
    <scope>NUCLEOTIDE SEQUENCE [LARGE SCALE GENOMIC DNA]</scope>
    <source>
        <strain evidence="2">Isolate New Zealand/Kaikoura/1988</strain>
    </source>
</reference>
<proteinExistence type="predicted"/>
<reference evidence="1 2" key="1">
    <citation type="journal article" date="1995" name="Virology">
        <title>Coat protein of the Ectocarpus siliculosus virus.</title>
        <authorList>
            <person name="Klein M."/>
            <person name="Lanka S.T."/>
            <person name="Knippers R."/>
            <person name="Muller D.G."/>
        </authorList>
    </citation>
    <scope>NUCLEOTIDE SEQUENCE [LARGE SCALE GENOMIC DNA]</scope>
    <source>
        <strain evidence="2">Isolate New Zealand/Kaikoura/1988</strain>
    </source>
</reference>
<organism evidence="1 2">
    <name type="scientific">Ectocarpus siliculosus virus 1 (isolate New Zealand/Kaikoura/1988)</name>
    <name type="common">EsV-1</name>
    <dbReference type="NCBI Taxonomy" id="654926"/>
    <lineage>
        <taxon>Viruses</taxon>
        <taxon>Varidnaviria</taxon>
        <taxon>Bamfordvirae</taxon>
        <taxon>Nucleocytoviricota</taxon>
        <taxon>Megaviricetes</taxon>
        <taxon>Algavirales</taxon>
        <taxon>Phycodnaviridae</taxon>
        <taxon>Phaeovirus</taxon>
        <taxon>Phaeovirus unasiliculosus</taxon>
        <taxon>Ectocarpus siliculosus virus 1</taxon>
    </lineage>
</organism>
<accession>Q8QND5</accession>
<evidence type="ECO:0000313" key="2">
    <source>
        <dbReference type="Proteomes" id="UP000000864"/>
    </source>
</evidence>
<sequence>MFIVDFLSYKCHTMSSQFVQISQLPPSLERHSCQVRDAWYTEWINIQNIIFTITITCQGMTSSNTERLEVSIFREDKNKTMISSIMNPRVRGGMGTIMLDIARDVTARVPTLCYTGRAWTISRDLEYTLSDEDVVMNFKTCTYLFGGSVYQIHAENDKSRFSHILPGIHDIDLLCEIFPDPSLVARHGGGYGSNQELARLFDPPVVEDLLRKKHDDVLNQPGPMPYVLRELVSTVRKRLKSVTPKKYYYRKTDAEPYPDEIEIIPSVLEPDSEELIYQEIVDEIFLIRVAHENINTKIQVEVRGQMGDFVGHDHVLEIIFDQTKLESRIDCGDLVKVNGIFVDSKKNLFHMNMMSGFSRLTLGKELSDIPGQESESHHAFGKCALDVLRLTYIILTDLDSASPWVTTPVYDRAISVELPISFKGTAMTPISYFIVYMAFMAPCVDRSGVGRFQLHDDVTVEGSVNPRASVLMGEILRLFSELSSTTLKEETAKLSKIIQEGSESRTQLFRDRGRDNTMLINKADRIKQKQTNEWALRDFDLETDATVRSLWSGGKYHDTVLFQNRSGRMYVTLDGTNHFHAKKYRVRRGNIEFTITSTDKANVDAVEFNYKVVDILKNTQNLGTPLYLKNTVEAWRNELFDMDIQAVVLMESHRHHTNALFRNRDDDMYITIDGSPTYIVNNYKLREGMLEFSFDDKSKRAVVDAAKFSEKVLQTLEHPYNTNRNDIIVSVRRVVSK</sequence>
<dbReference type="KEGG" id="vg:920594"/>
<dbReference type="Proteomes" id="UP000000864">
    <property type="component" value="Segment"/>
</dbReference>
<dbReference type="EMBL" id="AF204951">
    <property type="protein sequence ID" value="AAK14562.1"/>
    <property type="molecule type" value="Genomic_DNA"/>
</dbReference>
<gene>
    <name evidence="1" type="primary">ORF 147</name>
</gene>
<organismHost>
    <name type="scientific">Ectocarpus siliculosus</name>
    <name type="common">Brown alga</name>
    <name type="synonym">Conferva siliculosa</name>
    <dbReference type="NCBI Taxonomy" id="2880"/>
</organismHost>